<evidence type="ECO:0000313" key="1">
    <source>
        <dbReference type="EMBL" id="VFK21548.1"/>
    </source>
</evidence>
<dbReference type="EMBL" id="CAADFN010000096">
    <property type="protein sequence ID" value="VFK21548.1"/>
    <property type="molecule type" value="Genomic_DNA"/>
</dbReference>
<reference evidence="1" key="1">
    <citation type="submission" date="2019-02" db="EMBL/GenBank/DDBJ databases">
        <authorList>
            <person name="Gruber-Vodicka R. H."/>
            <person name="Seah K. B. B."/>
        </authorList>
    </citation>
    <scope>NUCLEOTIDE SEQUENCE</scope>
    <source>
        <strain evidence="1">BECK_BY7</strain>
    </source>
</reference>
<accession>A0A450WX03</accession>
<protein>
    <submittedName>
        <fullName evidence="1">Uncharacterized protein</fullName>
    </submittedName>
</protein>
<gene>
    <name evidence="1" type="ORF">BECKLFY1418C_GA0070996_10967</name>
</gene>
<proteinExistence type="predicted"/>
<name>A0A450WX03_9GAMM</name>
<sequence length="174" mass="20129">MVNTNNPLGFNESAWNDLEDGEKEKVTKIHDWDFSFLTGDQLLRHGVCERCIHDDATNELKRFFAVKVLRDIHPMGCFSQVVAEAWHAFILDTQRYEEFCSVVYGKTIHHIPTNYGKGVMDNSVWMSVYREWFGDFPRVWKLDKEGKEIPGYEHAMNIEGNIVSSDMDSDDGAF</sequence>
<dbReference type="AlphaFoldDB" id="A0A450WX03"/>
<organism evidence="1">
    <name type="scientific">Candidatus Kentrum sp. LFY</name>
    <dbReference type="NCBI Taxonomy" id="2126342"/>
    <lineage>
        <taxon>Bacteria</taxon>
        <taxon>Pseudomonadati</taxon>
        <taxon>Pseudomonadota</taxon>
        <taxon>Gammaproteobacteria</taxon>
        <taxon>Candidatus Kentrum</taxon>
    </lineage>
</organism>